<dbReference type="Proteomes" id="UP000694556">
    <property type="component" value="Unassembled WGS sequence"/>
</dbReference>
<dbReference type="Pfam" id="PF00134">
    <property type="entry name" value="Cyclin_N"/>
    <property type="match status" value="1"/>
</dbReference>
<name>A0A8C3C5A9_CAIMO</name>
<keyword evidence="3" id="KW-0498">Mitosis</keyword>
<dbReference type="InterPro" id="IPR032447">
    <property type="entry name" value="Cyclin-A_N"/>
</dbReference>
<reference evidence="10" key="1">
    <citation type="submission" date="2025-08" db="UniProtKB">
        <authorList>
            <consortium name="Ensembl"/>
        </authorList>
    </citation>
    <scope>IDENTIFICATION</scope>
</reference>
<organism evidence="10 11">
    <name type="scientific">Cairina moschata</name>
    <name type="common">Muscovy duck</name>
    <dbReference type="NCBI Taxonomy" id="8855"/>
    <lineage>
        <taxon>Eukaryota</taxon>
        <taxon>Metazoa</taxon>
        <taxon>Chordata</taxon>
        <taxon>Craniata</taxon>
        <taxon>Vertebrata</taxon>
        <taxon>Euteleostomi</taxon>
        <taxon>Archelosauria</taxon>
        <taxon>Archosauria</taxon>
        <taxon>Dinosauria</taxon>
        <taxon>Saurischia</taxon>
        <taxon>Theropoda</taxon>
        <taxon>Coelurosauria</taxon>
        <taxon>Aves</taxon>
        <taxon>Neognathae</taxon>
        <taxon>Galloanserae</taxon>
        <taxon>Anseriformes</taxon>
        <taxon>Anatidae</taxon>
        <taxon>Anatinae</taxon>
        <taxon>Cairina</taxon>
    </lineage>
</organism>
<dbReference type="CDD" id="cd20560">
    <property type="entry name" value="CYCLIN_CCNA1_rpt1"/>
    <property type="match status" value="1"/>
</dbReference>
<evidence type="ECO:0000259" key="9">
    <source>
        <dbReference type="SMART" id="SM01332"/>
    </source>
</evidence>
<dbReference type="SUPFAM" id="SSF47954">
    <property type="entry name" value="Cyclin-like"/>
    <property type="match status" value="2"/>
</dbReference>
<dbReference type="InterPro" id="IPR048258">
    <property type="entry name" value="Cyclins_cyclin-box"/>
</dbReference>
<dbReference type="Ensembl" id="ENSCMMT00000016898.1">
    <property type="protein sequence ID" value="ENSCMMP00000015366.1"/>
    <property type="gene ID" value="ENSCMMG00000009798.1"/>
</dbReference>
<evidence type="ECO:0000256" key="3">
    <source>
        <dbReference type="ARBA" id="ARBA00022776"/>
    </source>
</evidence>
<feature type="domain" description="Cyclin-like" evidence="8">
    <location>
        <begin position="456"/>
        <end position="538"/>
    </location>
</feature>
<feature type="region of interest" description="Disordered" evidence="7">
    <location>
        <begin position="56"/>
        <end position="126"/>
    </location>
</feature>
<accession>A0A8C3C5A9</accession>
<feature type="domain" description="Cyclin C-terminal" evidence="9">
    <location>
        <begin position="452"/>
        <end position="569"/>
    </location>
</feature>
<dbReference type="GO" id="GO:0051301">
    <property type="term" value="P:cell division"/>
    <property type="evidence" value="ECO:0007669"/>
    <property type="project" value="UniProtKB-KW"/>
</dbReference>
<protein>
    <submittedName>
        <fullName evidence="10">Cyclin A1</fullName>
    </submittedName>
</protein>
<keyword evidence="4 6" id="KW-0195">Cyclin</keyword>
<dbReference type="SMART" id="SM00385">
    <property type="entry name" value="CYCLIN"/>
    <property type="match status" value="2"/>
</dbReference>
<evidence type="ECO:0000313" key="11">
    <source>
        <dbReference type="Proteomes" id="UP000694556"/>
    </source>
</evidence>
<keyword evidence="5" id="KW-0131">Cell cycle</keyword>
<dbReference type="InterPro" id="IPR013763">
    <property type="entry name" value="Cyclin-like_dom"/>
</dbReference>
<evidence type="ECO:0000256" key="2">
    <source>
        <dbReference type="ARBA" id="ARBA00022618"/>
    </source>
</evidence>
<dbReference type="CDD" id="cd20563">
    <property type="entry name" value="CYCLIN_CCNA1_rpt2"/>
    <property type="match status" value="1"/>
</dbReference>
<proteinExistence type="inferred from homology"/>
<dbReference type="AlphaFoldDB" id="A0A8C3C5A9"/>
<feature type="region of interest" description="Disordered" evidence="7">
    <location>
        <begin position="142"/>
        <end position="188"/>
    </location>
</feature>
<feature type="compositionally biased region" description="Basic and acidic residues" evidence="7">
    <location>
        <begin position="172"/>
        <end position="181"/>
    </location>
</feature>
<dbReference type="InterPro" id="IPR039361">
    <property type="entry name" value="Cyclin"/>
</dbReference>
<evidence type="ECO:0000259" key="8">
    <source>
        <dbReference type="SMART" id="SM00385"/>
    </source>
</evidence>
<dbReference type="Pfam" id="PF02984">
    <property type="entry name" value="Cyclin_C"/>
    <property type="match status" value="1"/>
</dbReference>
<evidence type="ECO:0000256" key="4">
    <source>
        <dbReference type="ARBA" id="ARBA00023127"/>
    </source>
</evidence>
<dbReference type="PROSITE" id="PS00292">
    <property type="entry name" value="CYCLINS"/>
    <property type="match status" value="1"/>
</dbReference>
<comment type="similarity">
    <text evidence="1">Belongs to the cyclin family. Cyclin AB subfamily.</text>
</comment>
<evidence type="ECO:0000256" key="5">
    <source>
        <dbReference type="ARBA" id="ARBA00023306"/>
    </source>
</evidence>
<sequence>MPKSFSFSCPPSAVFNAHQSLLAPSLPAAHSQPSCHPQPRLLAAPCLLFGHSTPPTTRLHPTILKGDTTNLPPPRPHRQQGGEARRRPRQGRPGRGLHGDPQPLAPPGRLRRELRPPLPTGVGQQPPAAAYIGAAALPPCPPSPHPSIHPSFLPRAGVAAPRPSAGVGAMHRTGEKSRAGRLEPCPAAPRGGRAVLGVLVENGQQRPDGQSTAVTKHLPVSKNAIPPAGKDELSSYVVSAASKQGFAIYIDEPEQKENYSCQVDEELESSLCELDTSAMTSSIHLLLDLSTASPMLVDTSFQSHPEEQMGDVITLMTVGEYADDIHQYLREAEIKYRPKPHYMRKQPDITSGMRAILVDWLVEVGEEYKLRTETLYLAVNYLDRFLSCMSVLRGKLQLVGTAAILLAAKYEEIYPPEVDEFVYITDDTYTKRQLLKMEHLLLKVLAFDLTVPTINQFLLQYIQRHRVCIRTENFARYLAELSLLEADPFLKYLPSQTAAAAYCLANYTVNRSFWPETLAAFTGYSLSEIVPCLTDLHKACLDAPRCQLQAIKEKYKHSKYLQVSLLEPPAVLPLQ</sequence>
<dbReference type="SMART" id="SM01332">
    <property type="entry name" value="Cyclin_C"/>
    <property type="match status" value="1"/>
</dbReference>
<dbReference type="InterPro" id="IPR006671">
    <property type="entry name" value="Cyclin_N"/>
</dbReference>
<dbReference type="Gene3D" id="1.10.472.10">
    <property type="entry name" value="Cyclin-like"/>
    <property type="match status" value="2"/>
</dbReference>
<feature type="domain" description="Cyclin-like" evidence="8">
    <location>
        <begin position="359"/>
        <end position="443"/>
    </location>
</feature>
<dbReference type="Pfam" id="PF16500">
    <property type="entry name" value="Cyclin_N2"/>
    <property type="match status" value="1"/>
</dbReference>
<evidence type="ECO:0000313" key="10">
    <source>
        <dbReference type="Ensembl" id="ENSCMMP00000015366.1"/>
    </source>
</evidence>
<evidence type="ECO:0000256" key="6">
    <source>
        <dbReference type="RuleBase" id="RU000383"/>
    </source>
</evidence>
<dbReference type="PANTHER" id="PTHR10177">
    <property type="entry name" value="CYCLINS"/>
    <property type="match status" value="1"/>
</dbReference>
<reference evidence="10" key="2">
    <citation type="submission" date="2025-09" db="UniProtKB">
        <authorList>
            <consortium name="Ensembl"/>
        </authorList>
    </citation>
    <scope>IDENTIFICATION</scope>
</reference>
<evidence type="ECO:0000256" key="1">
    <source>
        <dbReference type="ARBA" id="ARBA00006955"/>
    </source>
</evidence>
<keyword evidence="2" id="KW-0132">Cell division</keyword>
<dbReference type="InterPro" id="IPR036915">
    <property type="entry name" value="Cyclin-like_sf"/>
</dbReference>
<dbReference type="InterPro" id="IPR004367">
    <property type="entry name" value="Cyclin_C-dom"/>
</dbReference>
<dbReference type="FunFam" id="1.10.472.10:FF:000001">
    <property type="entry name" value="G2/mitotic-specific cyclin"/>
    <property type="match status" value="1"/>
</dbReference>
<keyword evidence="11" id="KW-1185">Reference proteome</keyword>
<evidence type="ECO:0000256" key="7">
    <source>
        <dbReference type="SAM" id="MobiDB-lite"/>
    </source>
</evidence>